<feature type="chain" id="PRO_5046956029" description="Porin" evidence="1">
    <location>
        <begin position="21"/>
        <end position="418"/>
    </location>
</feature>
<dbReference type="EMBL" id="CP071060">
    <property type="protein sequence ID" value="QSI76456.1"/>
    <property type="molecule type" value="Genomic_DNA"/>
</dbReference>
<organism evidence="2 3">
    <name type="scientific">Niveibacterium microcysteis</name>
    <dbReference type="NCBI Taxonomy" id="2811415"/>
    <lineage>
        <taxon>Bacteria</taxon>
        <taxon>Pseudomonadati</taxon>
        <taxon>Pseudomonadota</taxon>
        <taxon>Betaproteobacteria</taxon>
        <taxon>Rhodocyclales</taxon>
        <taxon>Rhodocyclaceae</taxon>
        <taxon>Niveibacterium</taxon>
    </lineage>
</organism>
<dbReference type="InterPro" id="IPR023614">
    <property type="entry name" value="Porin_dom_sf"/>
</dbReference>
<evidence type="ECO:0000313" key="3">
    <source>
        <dbReference type="Proteomes" id="UP000663570"/>
    </source>
</evidence>
<evidence type="ECO:0000256" key="1">
    <source>
        <dbReference type="SAM" id="SignalP"/>
    </source>
</evidence>
<dbReference type="SUPFAM" id="SSF56935">
    <property type="entry name" value="Porins"/>
    <property type="match status" value="1"/>
</dbReference>
<keyword evidence="3" id="KW-1185">Reference proteome</keyword>
<name>A0ABX7M699_9RHOO</name>
<accession>A0ABX7M699</accession>
<sequence>MQPYALLFACCIACPVTAQAVEVSSETAGELRLNGFATLVATRADSGGAADYRSANYLSAGSDRTREWDFQNDSILGLQALWSPPVSGVTVVAQGVLANDTHDDFKPRMDWLFVGWQPSDAVKVRAGRTPFPAMMDSEVRWLGHARLTTTPQPETYFHLPMTSLDGASLRWRHDIEGRYLQLRAGFGQTDFDTASRTGVSSVDLRRVTAGSVELGGEVWRAYLGGFRTQARVHSAPLASLHNALAALAPSQPVAGEMAAAYPTDWFPVSQVSLGFEYLGAPWSFKTEAVRRSSDTLLIYAVRGWYAVGGYTIGAFTPFVTAGRQWQNSDLSPKQLPTGTPGGAALSAFYNATLIGLAQRRIGAGVRYDLPGGAALKLQYDRLKLDEANSRGMFVNPQPGFIGRTDPINVLSLALDYQF</sequence>
<dbReference type="RefSeq" id="WP_206254134.1">
    <property type="nucleotide sequence ID" value="NZ_CP071060.1"/>
</dbReference>
<keyword evidence="1" id="KW-0732">Signal</keyword>
<dbReference type="Proteomes" id="UP000663570">
    <property type="component" value="Chromosome"/>
</dbReference>
<evidence type="ECO:0008006" key="4">
    <source>
        <dbReference type="Google" id="ProtNLM"/>
    </source>
</evidence>
<feature type="signal peptide" evidence="1">
    <location>
        <begin position="1"/>
        <end position="20"/>
    </location>
</feature>
<evidence type="ECO:0000313" key="2">
    <source>
        <dbReference type="EMBL" id="QSI76456.1"/>
    </source>
</evidence>
<reference evidence="2 3" key="1">
    <citation type="submission" date="2021-02" db="EMBL/GenBank/DDBJ databases">
        <title>Niveibacterium changnyeongensis HC41.</title>
        <authorList>
            <person name="Kang M."/>
        </authorList>
    </citation>
    <scope>NUCLEOTIDE SEQUENCE [LARGE SCALE GENOMIC DNA]</scope>
    <source>
        <strain evidence="2 3">HC41</strain>
    </source>
</reference>
<proteinExistence type="predicted"/>
<protein>
    <recommendedName>
        <fullName evidence="4">Porin</fullName>
    </recommendedName>
</protein>
<dbReference type="Gene3D" id="2.40.160.10">
    <property type="entry name" value="Porin"/>
    <property type="match status" value="1"/>
</dbReference>
<gene>
    <name evidence="2" type="ORF">JY500_18665</name>
</gene>